<organism evidence="1 2">
    <name type="scientific">Rhizophagus irregularis</name>
    <dbReference type="NCBI Taxonomy" id="588596"/>
    <lineage>
        <taxon>Eukaryota</taxon>
        <taxon>Fungi</taxon>
        <taxon>Fungi incertae sedis</taxon>
        <taxon>Mucoromycota</taxon>
        <taxon>Glomeromycotina</taxon>
        <taxon>Glomeromycetes</taxon>
        <taxon>Glomerales</taxon>
        <taxon>Glomeraceae</taxon>
        <taxon>Rhizophagus</taxon>
    </lineage>
</organism>
<dbReference type="EMBL" id="LLXI01002930">
    <property type="protein sequence ID" value="PKY58274.1"/>
    <property type="molecule type" value="Genomic_DNA"/>
</dbReference>
<dbReference type="VEuPathDB" id="FungiDB:RhiirFUN_006261"/>
<evidence type="ECO:0000313" key="2">
    <source>
        <dbReference type="Proteomes" id="UP000234323"/>
    </source>
</evidence>
<dbReference type="VEuPathDB" id="FungiDB:FUN_004108"/>
<gene>
    <name evidence="1" type="ORF">RhiirA4_480040</name>
</gene>
<proteinExistence type="predicted"/>
<comment type="caution">
    <text evidence="1">The sequence shown here is derived from an EMBL/GenBank/DDBJ whole genome shotgun (WGS) entry which is preliminary data.</text>
</comment>
<dbReference type="VEuPathDB" id="FungiDB:RhiirA1_476350"/>
<sequence length="161" mass="18234">MEVSEFVYLVYWVDPDDIGPSPFDHPYNPQDDIYLFQASKTKEFDLKVRNSIILLCSSQKTMLIPNKNNNNTMEKEQPQEASTILVSSTVPLPPKEKVEEFNKLNEVFSDKAKEINAKAEGLQTSLGTTTIKDSKKRIALVQIDPLDTISLQKLILLYGRG</sequence>
<accession>A0A2I1HHC8</accession>
<name>A0A2I1HHC8_9GLOM</name>
<reference evidence="1 2" key="1">
    <citation type="submission" date="2015-10" db="EMBL/GenBank/DDBJ databases">
        <title>Genome analyses suggest a sexual origin of heterokaryosis in a supposedly ancient asexual fungus.</title>
        <authorList>
            <person name="Ropars J."/>
            <person name="Sedzielewska K."/>
            <person name="Noel J."/>
            <person name="Charron P."/>
            <person name="Farinelli L."/>
            <person name="Marton T."/>
            <person name="Kruger M."/>
            <person name="Pelin A."/>
            <person name="Brachmann A."/>
            <person name="Corradi N."/>
        </authorList>
    </citation>
    <scope>NUCLEOTIDE SEQUENCE [LARGE SCALE GENOMIC DNA]</scope>
    <source>
        <strain evidence="1 2">A4</strain>
    </source>
</reference>
<dbReference type="Proteomes" id="UP000234323">
    <property type="component" value="Unassembled WGS sequence"/>
</dbReference>
<keyword evidence="2" id="KW-1185">Reference proteome</keyword>
<evidence type="ECO:0000313" key="1">
    <source>
        <dbReference type="EMBL" id="PKY58274.1"/>
    </source>
</evidence>
<dbReference type="AlphaFoldDB" id="A0A2I1HHC8"/>
<protein>
    <submittedName>
        <fullName evidence="1">Uncharacterized protein</fullName>
    </submittedName>
</protein>